<dbReference type="AlphaFoldDB" id="A0A9P0FTC4"/>
<dbReference type="EMBL" id="LR824027">
    <property type="protein sequence ID" value="CAH0597704.1"/>
    <property type="molecule type" value="Genomic_DNA"/>
</dbReference>
<dbReference type="Proteomes" id="UP001154114">
    <property type="component" value="Chromosome 24"/>
</dbReference>
<gene>
    <name evidence="1" type="ORF">CINC_LOCUS7797</name>
</gene>
<accession>A0A9P0FTC4</accession>
<reference evidence="1" key="1">
    <citation type="submission" date="2021-12" db="EMBL/GenBank/DDBJ databases">
        <authorList>
            <person name="King R."/>
        </authorList>
    </citation>
    <scope>NUCLEOTIDE SEQUENCE</scope>
</reference>
<proteinExistence type="predicted"/>
<protein>
    <submittedName>
        <fullName evidence="1">Uncharacterized protein</fullName>
    </submittedName>
</protein>
<keyword evidence="2" id="KW-1185">Reference proteome</keyword>
<name>A0A9P0FTC4_CHRIL</name>
<organism evidence="1 2">
    <name type="scientific">Chrysodeixis includens</name>
    <name type="common">Soybean looper</name>
    <name type="synonym">Pseudoplusia includens</name>
    <dbReference type="NCBI Taxonomy" id="689277"/>
    <lineage>
        <taxon>Eukaryota</taxon>
        <taxon>Metazoa</taxon>
        <taxon>Ecdysozoa</taxon>
        <taxon>Arthropoda</taxon>
        <taxon>Hexapoda</taxon>
        <taxon>Insecta</taxon>
        <taxon>Pterygota</taxon>
        <taxon>Neoptera</taxon>
        <taxon>Endopterygota</taxon>
        <taxon>Lepidoptera</taxon>
        <taxon>Glossata</taxon>
        <taxon>Ditrysia</taxon>
        <taxon>Noctuoidea</taxon>
        <taxon>Noctuidae</taxon>
        <taxon>Plusiinae</taxon>
        <taxon>Chrysodeixis</taxon>
    </lineage>
</organism>
<sequence length="351" mass="40674">MNNQLIEKIITANDLPCPELIYENPVLNKKVAKALSKSFVKILNLSLRSTTVNNNLRLSILENIRKLCQIEPDNHIKIDENFTSLLLEFYEENIRQSRNSNFDSTAKSLDAFLIRNLKDTSIVSRHEPQTNPEILQALINMNQDGIYLETLLQDIIHWSPTEKRYSQILKDLWSNGNFNELKTKSENNNDLSIKLKPEIEKNILEICHEILNETDFDIENIFYSDNTFKNLVQKSSESSQCFQICCSVLNYLFIMTNFDTRLQTLVQMFVKHVKDSCSLLSFSVLYPAQISHLVVLLDIDLKSLPVSLGSKYIDSTKKYLKELNSESENDLIMLLSHFPQWFDIYFDGNSN</sequence>
<evidence type="ECO:0000313" key="1">
    <source>
        <dbReference type="EMBL" id="CAH0597704.1"/>
    </source>
</evidence>
<evidence type="ECO:0000313" key="2">
    <source>
        <dbReference type="Proteomes" id="UP001154114"/>
    </source>
</evidence>
<dbReference type="OrthoDB" id="7449785at2759"/>